<proteinExistence type="predicted"/>
<dbReference type="AlphaFoldDB" id="A0A212CN03"/>
<dbReference type="EMBL" id="MKHE01000016">
    <property type="protein sequence ID" value="OWK07408.1"/>
    <property type="molecule type" value="Genomic_DNA"/>
</dbReference>
<feature type="region of interest" description="Disordered" evidence="1">
    <location>
        <begin position="117"/>
        <end position="155"/>
    </location>
</feature>
<evidence type="ECO:0000313" key="3">
    <source>
        <dbReference type="Proteomes" id="UP000242450"/>
    </source>
</evidence>
<keyword evidence="3" id="KW-1185">Reference proteome</keyword>
<comment type="caution">
    <text evidence="2">The sequence shown here is derived from an EMBL/GenBank/DDBJ whole genome shotgun (WGS) entry which is preliminary data.</text>
</comment>
<reference evidence="2 3" key="1">
    <citation type="journal article" date="2018" name="Mol. Genet. Genomics">
        <title>The red deer Cervus elaphus genome CerEla1.0: sequencing, annotating, genes, and chromosomes.</title>
        <authorList>
            <person name="Bana N.A."/>
            <person name="Nyiri A."/>
            <person name="Nagy J."/>
            <person name="Frank K."/>
            <person name="Nagy T."/>
            <person name="Steger V."/>
            <person name="Schiller M."/>
            <person name="Lakatos P."/>
            <person name="Sugar L."/>
            <person name="Horn P."/>
            <person name="Barta E."/>
            <person name="Orosz L."/>
        </authorList>
    </citation>
    <scope>NUCLEOTIDE SEQUENCE [LARGE SCALE GENOMIC DNA]</scope>
    <source>
        <strain evidence="2">Hungarian</strain>
    </source>
</reference>
<accession>A0A212CN03</accession>
<protein>
    <submittedName>
        <fullName evidence="2">Uncharacterized protein</fullName>
    </submittedName>
</protein>
<dbReference type="Proteomes" id="UP000242450">
    <property type="component" value="Chromosome 16"/>
</dbReference>
<sequence length="178" mass="20208">MKESIRPAESVVTSVIGCFHGRNHSRLTKGLIQVRDLICVTTQTVEKPLFKADSSKPISVFTPEKNLLFVQKTHPYARLKREEPTDALSKPQAVDNQAAAEWLAKYWETREQRAPTLRGKLGRKADQEQRDPLEFLPSDEEDDEKSGAQRRLQEQRERLHGALALIELANLTGAPLRQ</sequence>
<gene>
    <name evidence="2" type="ORF">Celaphus_00017033</name>
</gene>
<organism evidence="2 3">
    <name type="scientific">Cervus elaphus hippelaphus</name>
    <name type="common">European red deer</name>
    <dbReference type="NCBI Taxonomy" id="46360"/>
    <lineage>
        <taxon>Eukaryota</taxon>
        <taxon>Metazoa</taxon>
        <taxon>Chordata</taxon>
        <taxon>Craniata</taxon>
        <taxon>Vertebrata</taxon>
        <taxon>Euteleostomi</taxon>
        <taxon>Mammalia</taxon>
        <taxon>Eutheria</taxon>
        <taxon>Laurasiatheria</taxon>
        <taxon>Artiodactyla</taxon>
        <taxon>Ruminantia</taxon>
        <taxon>Pecora</taxon>
        <taxon>Cervidae</taxon>
        <taxon>Cervinae</taxon>
        <taxon>Cervus</taxon>
    </lineage>
</organism>
<evidence type="ECO:0000256" key="1">
    <source>
        <dbReference type="SAM" id="MobiDB-lite"/>
    </source>
</evidence>
<feature type="compositionally biased region" description="Basic and acidic residues" evidence="1">
    <location>
        <begin position="145"/>
        <end position="155"/>
    </location>
</feature>
<dbReference type="OrthoDB" id="3437960at2759"/>
<evidence type="ECO:0000313" key="2">
    <source>
        <dbReference type="EMBL" id="OWK07408.1"/>
    </source>
</evidence>
<feature type="compositionally biased region" description="Basic and acidic residues" evidence="1">
    <location>
        <begin position="123"/>
        <end position="133"/>
    </location>
</feature>
<name>A0A212CN03_CEREH</name>